<dbReference type="OrthoDB" id="8060818at2759"/>
<evidence type="ECO:0000256" key="2">
    <source>
        <dbReference type="SAM" id="SignalP"/>
    </source>
</evidence>
<proteinExistence type="predicted"/>
<dbReference type="InterPro" id="IPR032011">
    <property type="entry name" value="DUF4794"/>
</dbReference>
<keyword evidence="2" id="KW-0732">Signal</keyword>
<feature type="compositionally biased region" description="Polar residues" evidence="1">
    <location>
        <begin position="32"/>
        <end position="41"/>
    </location>
</feature>
<evidence type="ECO:0000313" key="4">
    <source>
        <dbReference type="RefSeq" id="XP_016990809.1"/>
    </source>
</evidence>
<accession>A0A6P4FMW7</accession>
<feature type="region of interest" description="Disordered" evidence="1">
    <location>
        <begin position="201"/>
        <end position="221"/>
    </location>
</feature>
<dbReference type="RefSeq" id="XP_016990809.2">
    <property type="nucleotide sequence ID" value="XM_017135320.2"/>
</dbReference>
<reference evidence="4" key="1">
    <citation type="submission" date="2025-08" db="UniProtKB">
        <authorList>
            <consortium name="RefSeq"/>
        </authorList>
    </citation>
    <scope>IDENTIFICATION</scope>
</reference>
<feature type="compositionally biased region" description="Low complexity" evidence="1">
    <location>
        <begin position="66"/>
        <end position="95"/>
    </location>
</feature>
<dbReference type="AlphaFoldDB" id="A0A6P4FMW7"/>
<feature type="chain" id="PRO_5027936792" evidence="2">
    <location>
        <begin position="24"/>
        <end position="288"/>
    </location>
</feature>
<feature type="domain" description="DUF4794" evidence="3">
    <location>
        <begin position="39"/>
        <end position="120"/>
    </location>
</feature>
<feature type="signal peptide" evidence="2">
    <location>
        <begin position="1"/>
        <end position="23"/>
    </location>
</feature>
<dbReference type="GeneID" id="108052823"/>
<name>A0A6P4FMW7_DRORH</name>
<feature type="region of interest" description="Disordered" evidence="1">
    <location>
        <begin position="27"/>
        <end position="107"/>
    </location>
</feature>
<dbReference type="Pfam" id="PF16042">
    <property type="entry name" value="DUF4794"/>
    <property type="match status" value="1"/>
</dbReference>
<evidence type="ECO:0000256" key="1">
    <source>
        <dbReference type="SAM" id="MobiDB-lite"/>
    </source>
</evidence>
<evidence type="ECO:0000259" key="3">
    <source>
        <dbReference type="Pfam" id="PF16042"/>
    </source>
</evidence>
<sequence>MNSQRQPLLILAMCLLALSAVSAMPQRRAKSQRQVEYSSTPYPAAGFRPRVPFTLPGEVQPKLETEPLTTTSSTTPSEVQTLETTEPLSTTEQQLPEAETEADLDVEVSVRTPANTYGAPGEQDPLEPDTVEVVAQEPSRDFQPPTLESVEDFAAGGAVAAGSEQPVADVPALGQAETQEPSEPELIPELIPEAEAEVRAVTPAGTYGPPAATYGVPELSEPENELDLEQSQVELVDEEAAEEALTNELASGRLILLPFGARGTQFGRLILAVEQPRQRLRSERLRRI</sequence>
<protein>
    <submittedName>
        <fullName evidence="4">Uncharacterized protein C14orf37 homolog</fullName>
    </submittedName>
</protein>
<organism evidence="4">
    <name type="scientific">Drosophila rhopaloa</name>
    <name type="common">Fruit fly</name>
    <dbReference type="NCBI Taxonomy" id="1041015"/>
    <lineage>
        <taxon>Eukaryota</taxon>
        <taxon>Metazoa</taxon>
        <taxon>Ecdysozoa</taxon>
        <taxon>Arthropoda</taxon>
        <taxon>Hexapoda</taxon>
        <taxon>Insecta</taxon>
        <taxon>Pterygota</taxon>
        <taxon>Neoptera</taxon>
        <taxon>Endopterygota</taxon>
        <taxon>Diptera</taxon>
        <taxon>Brachycera</taxon>
        <taxon>Muscomorpha</taxon>
        <taxon>Ephydroidea</taxon>
        <taxon>Drosophilidae</taxon>
        <taxon>Drosophila</taxon>
        <taxon>Sophophora</taxon>
    </lineage>
</organism>
<dbReference type="OMA" id="DFQPPVR"/>
<dbReference type="RefSeq" id="XP_016990809.1">
    <property type="nucleotide sequence ID" value="XM_017135320.1"/>
</dbReference>
<gene>
    <name evidence="4" type="primary">LOC108052823</name>
</gene>